<feature type="compositionally biased region" description="Basic residues" evidence="1">
    <location>
        <begin position="2098"/>
        <end position="2109"/>
    </location>
</feature>
<reference evidence="3 4" key="1">
    <citation type="submission" date="2020-02" db="EMBL/GenBank/DDBJ databases">
        <authorList>
            <person name="Ma Q."/>
            <person name="Huang Y."/>
            <person name="Song X."/>
            <person name="Pei D."/>
        </authorList>
    </citation>
    <scope>NUCLEOTIDE SEQUENCE [LARGE SCALE GENOMIC DNA]</scope>
    <source>
        <strain evidence="3">Sxm20200214</strain>
        <tissue evidence="3">Leaf</tissue>
    </source>
</reference>
<feature type="region of interest" description="Disordered" evidence="1">
    <location>
        <begin position="1233"/>
        <end position="1265"/>
    </location>
</feature>
<feature type="region of interest" description="Disordered" evidence="1">
    <location>
        <begin position="1126"/>
        <end position="1147"/>
    </location>
</feature>
<dbReference type="SMART" id="SM00743">
    <property type="entry name" value="Agenet"/>
    <property type="match status" value="2"/>
</dbReference>
<feature type="domain" description="Agenet" evidence="2">
    <location>
        <begin position="1808"/>
        <end position="1872"/>
    </location>
</feature>
<evidence type="ECO:0000259" key="2">
    <source>
        <dbReference type="SMART" id="SM00743"/>
    </source>
</evidence>
<dbReference type="PANTHER" id="PTHR48304">
    <property type="entry name" value="QLQ DOMAIN-CONTAINING PROTEIN"/>
    <property type="match status" value="1"/>
</dbReference>
<organism evidence="3 4">
    <name type="scientific">Brassica carinata</name>
    <name type="common">Ethiopian mustard</name>
    <name type="synonym">Abyssinian cabbage</name>
    <dbReference type="NCBI Taxonomy" id="52824"/>
    <lineage>
        <taxon>Eukaryota</taxon>
        <taxon>Viridiplantae</taxon>
        <taxon>Streptophyta</taxon>
        <taxon>Embryophyta</taxon>
        <taxon>Tracheophyta</taxon>
        <taxon>Spermatophyta</taxon>
        <taxon>Magnoliopsida</taxon>
        <taxon>eudicotyledons</taxon>
        <taxon>Gunneridae</taxon>
        <taxon>Pentapetalae</taxon>
        <taxon>rosids</taxon>
        <taxon>malvids</taxon>
        <taxon>Brassicales</taxon>
        <taxon>Brassicaceae</taxon>
        <taxon>Brassiceae</taxon>
        <taxon>Brassica</taxon>
    </lineage>
</organism>
<dbReference type="Proteomes" id="UP000886595">
    <property type="component" value="Unassembled WGS sequence"/>
</dbReference>
<feature type="domain" description="Agenet" evidence="2">
    <location>
        <begin position="1899"/>
        <end position="1957"/>
    </location>
</feature>
<feature type="region of interest" description="Disordered" evidence="1">
    <location>
        <begin position="1393"/>
        <end position="1412"/>
    </location>
</feature>
<feature type="region of interest" description="Disordered" evidence="1">
    <location>
        <begin position="2043"/>
        <end position="2109"/>
    </location>
</feature>
<sequence>MFLDERAIREHLRSVFVAEWREVANSPMDYDDTDFQNHNLHLAGEANTKFPPVSLPRFDFDERFDSLVETEGFLGIEGNEDSNWIEDFSRGSSGVVFSSAATESCAISRHTNVWSEATSSESVEMLLNSVGQEDQVIVREKDNSIKTSDELGCTMDQLEPGQTNLETILSKEETPTNPSVDDTPGDSSSVCKTDAGQEQVPLKDDSPTLVQEESEDNANLASNTTAVPVEVVDTACHDKIGTETTDSLLDQTVAENNAVLAHVSSAGLDSIGTETTDSVHNQTVTEEASMEENSVVLPSDTGTVEAVDTGGHGKIRTETTYSLLDQTQDEANTESRMEIDCSHGTVQTGVSASGELNNQTTLLPEVFNDENDISDHTAKSDLKDMELSDVTVLERGDQALSALEVAEPDVSGTQCQDLPVSSANTSATVEASLELTGVLPNITSSEHESTFQTETHTEILRVETSESVNVSQMDSMVECTDGDVSNKGDNKEGSARISYLKQSMELAVNANDRDQDAKSSQVLSESFVSESVGYVSRDSASKLVESNSQSDTIPKENPGTMIDIKECEAFPLKPEESQHLSQDGASAVSLTSSVDLHMVTTSSEANEQVNFSVTEKVLSGEPENCQTVSPVEASNSGIHIAQQPSKHTEDTQQSTQFFDGCPTSEGSKDAVDADAAGQVLPQQCEETILEKNLTEVVDVPETRSILDKDALNENPKASSLANLRSEAVADCQEEDKTAASGRIMTSATSVSYPADPDAKSSQVLSESVVSESVGYVIRDSASKLVESNSQSDTIPIDKSGTMIDGKECEAFPLKPEESQHLSQDGAPAVSLTSSVDLHMVTTSSEANEQVNFSVTGKVSSAEPENCQTVPPVEASNSGGPIVQQPRKQTEDTHQSTQFVEGCPASEGPKDAVDADAAGQVLPQQCEGRILEENLTEVVNVPEFQSVLDNDAINENPSASPLAKTAAGGIMTAATPVSHPTGGVIEIGVSCASTSSEPFVKSHVAGTENAATNLGSPVISSPARKVTELQLNKTEDQNTLSLMATESPVLNRNPTFSSGLNLTSDPRKAVEISETTLVSPIVVGSPSKSSLEKTAAKRTPKSAGKETSRKGNSVKGAAPFQHFQSAGKANAVNQNSGSSTQITHSTEKQQSLQTPVLNSFGTLSAPTTSLPDMNSTAPSSIFRRPFTDFATSATTQGTAPDEAYMISAFGGADGGRGTWEKAWRACAVRAQRMRVSSPETPLQSRAGKTETPSMSHTSSKASSATKPIIPLSSPLWSLSTPLETLQSRSIQRGSAAAPLPSSSHAHQAASVTNIGHNTAWMSPLPYPNPWLASPQTSGFDVGSRFPVFPITESVKLTPTKESSLPYSGGKHVLSGTSGNIFKGTQTLEPASTVVAPAQHSTGTKSRKRKKMPVSVESDPSILNSLQQTEVVVSPLVSISTPVPITAAPGSLTSNAGTLPSVDSISAVPMNLVSTFPGKKMKSSLQSPIFGGNLVSEVKQRSVLPADTIDKLNEAKMHAEDASALATAAVSHSEYVWKQIEQQRHAGLQPETQGRLASAAVAVAAAAAVAKAAAAAANVAANAAFQAKLMAEEASLPSVSYQGNELHKSNDVLTQGQGTPASVLKGEGAVVSSSPFLSAAREAAKKRVEAATAATKRAENVESIVKAAELASEAVSQAGILVSMGHPPSLNKLVEVGPSNYWRQAQESEKVQPCKVGVLEKETETTSDRGFASPSTAHTELDGSARTADGLGLGLGVVSATGKKTNGQKGHISADVAKHTAGVFEPEVGSKSSIDTQTESEQIMKKANDECIKEGSHVEVFKEGPELRTAWYSANVLSLEDGKAYVLFSDLSVEQGTDKLKEWVALKGEGDEAPKIRTARSITALPYEGTRKRRRAAIGDPVWKLGDRVDSWVHDSWLEGVITEKNKNDENTVTVHFPAQGETLTIKAWNLRPSLVWKDGRWIECSTSGESISSSHEGDTPKEKRPRLGAPAPVAEGKDTKMETAEGNPGPLNEENRFANEGAKVIYGVPKPGKTRKFMDVSKHYVSEASNQTRKQKEPAKAVKPIVPQNPGPGSWRLPSKPRENRQQQQRSPRLSNLRPRPKRSRLLHLG</sequence>
<dbReference type="OrthoDB" id="433924at2759"/>
<dbReference type="Pfam" id="PF05641">
    <property type="entry name" value="Agenet"/>
    <property type="match status" value="1"/>
</dbReference>
<evidence type="ECO:0000313" key="4">
    <source>
        <dbReference type="Proteomes" id="UP000886595"/>
    </source>
</evidence>
<protein>
    <recommendedName>
        <fullName evidence="2">Agenet domain-containing protein</fullName>
    </recommendedName>
</protein>
<keyword evidence="4" id="KW-1185">Reference proteome</keyword>
<gene>
    <name evidence="3" type="ORF">Bca52824_075525</name>
</gene>
<feature type="compositionally biased region" description="Low complexity" evidence="1">
    <location>
        <begin position="1293"/>
        <end position="1307"/>
    </location>
</feature>
<dbReference type="InterPro" id="IPR008395">
    <property type="entry name" value="Agenet-like_dom"/>
</dbReference>
<dbReference type="InterPro" id="IPR014002">
    <property type="entry name" value="Agenet_dom_plant"/>
</dbReference>
<feature type="region of interest" description="Disordered" evidence="1">
    <location>
        <begin position="1721"/>
        <end position="1740"/>
    </location>
</feature>
<evidence type="ECO:0000256" key="1">
    <source>
        <dbReference type="SAM" id="MobiDB-lite"/>
    </source>
</evidence>
<dbReference type="EMBL" id="JAAMPC010000015">
    <property type="protein sequence ID" value="KAG2256231.1"/>
    <property type="molecule type" value="Genomic_DNA"/>
</dbReference>
<feature type="region of interest" description="Disordered" evidence="1">
    <location>
        <begin position="1082"/>
        <end position="1114"/>
    </location>
</feature>
<name>A0A8X7TWL7_BRACI</name>
<feature type="compositionally biased region" description="Polar residues" evidence="1">
    <location>
        <begin position="175"/>
        <end position="191"/>
    </location>
</feature>
<dbReference type="PANTHER" id="PTHR48304:SF1">
    <property type="entry name" value="QLQ DOMAIN-CONTAINING PROTEIN"/>
    <property type="match status" value="1"/>
</dbReference>
<feature type="region of interest" description="Disordered" evidence="1">
    <location>
        <begin position="869"/>
        <end position="910"/>
    </location>
</feature>
<evidence type="ECO:0000313" key="3">
    <source>
        <dbReference type="EMBL" id="KAG2256231.1"/>
    </source>
</evidence>
<feature type="compositionally biased region" description="Low complexity" evidence="1">
    <location>
        <begin position="1252"/>
        <end position="1265"/>
    </location>
</feature>
<comment type="caution">
    <text evidence="3">The sequence shown here is derived from an EMBL/GenBank/DDBJ whole genome shotgun (WGS) entry which is preliminary data.</text>
</comment>
<proteinExistence type="predicted"/>
<feature type="region of interest" description="Disordered" evidence="1">
    <location>
        <begin position="1288"/>
        <end position="1307"/>
    </location>
</feature>
<feature type="compositionally biased region" description="Polar residues" evidence="1">
    <location>
        <begin position="1130"/>
        <end position="1147"/>
    </location>
</feature>
<feature type="region of interest" description="Disordered" evidence="1">
    <location>
        <begin position="171"/>
        <end position="218"/>
    </location>
</feature>
<accession>A0A8X7TWL7</accession>
<feature type="region of interest" description="Disordered" evidence="1">
    <location>
        <begin position="1966"/>
        <end position="2015"/>
    </location>
</feature>